<evidence type="ECO:0000313" key="3">
    <source>
        <dbReference type="Proteomes" id="UP000012960"/>
    </source>
</evidence>
<dbReference type="AlphaFoldDB" id="A0A804IHL9"/>
<name>A0A804IHL9_MUSAM</name>
<reference evidence="2" key="2">
    <citation type="submission" date="2021-05" db="UniProtKB">
        <authorList>
            <consortium name="EnsemblPlants"/>
        </authorList>
    </citation>
    <scope>IDENTIFICATION</scope>
    <source>
        <strain evidence="2">subsp. malaccensis</strain>
    </source>
</reference>
<dbReference type="Gramene" id="Ma03_t29200.1">
    <property type="protein sequence ID" value="Ma03_p29200.1"/>
    <property type="gene ID" value="Ma03_g29200"/>
</dbReference>
<proteinExistence type="predicted"/>
<organism evidence="2 3">
    <name type="scientific">Musa acuminata subsp. malaccensis</name>
    <name type="common">Wild banana</name>
    <name type="synonym">Musa malaccensis</name>
    <dbReference type="NCBI Taxonomy" id="214687"/>
    <lineage>
        <taxon>Eukaryota</taxon>
        <taxon>Viridiplantae</taxon>
        <taxon>Streptophyta</taxon>
        <taxon>Embryophyta</taxon>
        <taxon>Tracheophyta</taxon>
        <taxon>Spermatophyta</taxon>
        <taxon>Magnoliopsida</taxon>
        <taxon>Liliopsida</taxon>
        <taxon>Zingiberales</taxon>
        <taxon>Musaceae</taxon>
        <taxon>Musa</taxon>
    </lineage>
</organism>
<accession>A0A804IHL9</accession>
<keyword evidence="3" id="KW-1185">Reference proteome</keyword>
<protein>
    <submittedName>
        <fullName evidence="1">(wild Malaysian banana) hypothetical protein</fullName>
    </submittedName>
</protein>
<gene>
    <name evidence="1" type="ORF">GSMUA_189500.1</name>
</gene>
<reference evidence="1" key="1">
    <citation type="submission" date="2021-03" db="EMBL/GenBank/DDBJ databases">
        <authorList>
            <consortium name="Genoscope - CEA"/>
            <person name="William W."/>
        </authorList>
    </citation>
    <scope>NUCLEOTIDE SEQUENCE</scope>
    <source>
        <strain evidence="1">Doubled-haploid Pahang</strain>
    </source>
</reference>
<sequence length="67" mass="8133">MLFSFTFQTQNEMILREHLAVLWWSSDFTFTKLHMIEERKKNSSTLWMDNFGYGFYPQESIWSLSSL</sequence>
<dbReference type="EMBL" id="HG996468">
    <property type="protein sequence ID" value="CAG1851616.1"/>
    <property type="molecule type" value="Genomic_DNA"/>
</dbReference>
<dbReference type="Proteomes" id="UP000012960">
    <property type="component" value="Unplaced"/>
</dbReference>
<evidence type="ECO:0000313" key="1">
    <source>
        <dbReference type="EMBL" id="CAG1851616.1"/>
    </source>
</evidence>
<evidence type="ECO:0000313" key="2">
    <source>
        <dbReference type="EnsemblPlants" id="Ma03_p29200.1"/>
    </source>
</evidence>
<dbReference type="InParanoid" id="A0A804IHL9"/>
<dbReference type="EnsemblPlants" id="Ma03_t29200.1">
    <property type="protein sequence ID" value="Ma03_p29200.1"/>
    <property type="gene ID" value="Ma03_g29200"/>
</dbReference>